<dbReference type="PROSITE" id="PS51191">
    <property type="entry name" value="FEMABX"/>
    <property type="match status" value="1"/>
</dbReference>
<evidence type="ECO:0000313" key="12">
    <source>
        <dbReference type="EMBL" id="SHG53331.1"/>
    </source>
</evidence>
<dbReference type="GO" id="GO:0008360">
    <property type="term" value="P:regulation of cell shape"/>
    <property type="evidence" value="ECO:0007669"/>
    <property type="project" value="UniProtKB-KW"/>
</dbReference>
<dbReference type="InterPro" id="IPR016181">
    <property type="entry name" value="Acyl_CoA_acyltransferase"/>
</dbReference>
<dbReference type="PANTHER" id="PTHR36174:SF1">
    <property type="entry name" value="LIPID II:GLYCINE GLYCYLTRANSFERASE"/>
    <property type="match status" value="1"/>
</dbReference>
<evidence type="ECO:0000256" key="11">
    <source>
        <dbReference type="ARBA" id="ARBA00048654"/>
    </source>
</evidence>
<evidence type="ECO:0000256" key="7">
    <source>
        <dbReference type="ARBA" id="ARBA00023316"/>
    </source>
</evidence>
<keyword evidence="4" id="KW-0133">Cell shape</keyword>
<evidence type="ECO:0000256" key="2">
    <source>
        <dbReference type="ARBA" id="ARBA00009943"/>
    </source>
</evidence>
<keyword evidence="3" id="KW-0808">Transferase</keyword>
<accession>A0A1M5KKP5</accession>
<proteinExistence type="inferred from homology"/>
<organism evidence="12 13">
    <name type="scientific">Ornithinibacillus halophilus</name>
    <dbReference type="NCBI Taxonomy" id="930117"/>
    <lineage>
        <taxon>Bacteria</taxon>
        <taxon>Bacillati</taxon>
        <taxon>Bacillota</taxon>
        <taxon>Bacilli</taxon>
        <taxon>Bacillales</taxon>
        <taxon>Bacillaceae</taxon>
        <taxon>Ornithinibacillus</taxon>
    </lineage>
</organism>
<dbReference type="GO" id="GO:0071555">
    <property type="term" value="P:cell wall organization"/>
    <property type="evidence" value="ECO:0007669"/>
    <property type="project" value="UniProtKB-KW"/>
</dbReference>
<dbReference type="AlphaFoldDB" id="A0A1M5KKP5"/>
<dbReference type="GO" id="GO:0016755">
    <property type="term" value="F:aminoacyltransferase activity"/>
    <property type="evidence" value="ECO:0007669"/>
    <property type="project" value="InterPro"/>
</dbReference>
<dbReference type="STRING" id="930117.SAMN05216225_103923"/>
<dbReference type="InterPro" id="IPR050644">
    <property type="entry name" value="PG_Glycine_Bridge_Synth"/>
</dbReference>
<evidence type="ECO:0000256" key="5">
    <source>
        <dbReference type="ARBA" id="ARBA00022984"/>
    </source>
</evidence>
<dbReference type="Proteomes" id="UP000183988">
    <property type="component" value="Unassembled WGS sequence"/>
</dbReference>
<evidence type="ECO:0000256" key="8">
    <source>
        <dbReference type="ARBA" id="ARBA00039074"/>
    </source>
</evidence>
<dbReference type="SUPFAM" id="SSF55729">
    <property type="entry name" value="Acyl-CoA N-acyltransferases (Nat)"/>
    <property type="match status" value="1"/>
</dbReference>
<dbReference type="Gene3D" id="3.40.630.30">
    <property type="match status" value="1"/>
</dbReference>
<evidence type="ECO:0000256" key="4">
    <source>
        <dbReference type="ARBA" id="ARBA00022960"/>
    </source>
</evidence>
<dbReference type="GO" id="GO:0005737">
    <property type="term" value="C:cytoplasm"/>
    <property type="evidence" value="ECO:0007669"/>
    <property type="project" value="UniProtKB-SubCell"/>
</dbReference>
<dbReference type="GO" id="GO:0009252">
    <property type="term" value="P:peptidoglycan biosynthetic process"/>
    <property type="evidence" value="ECO:0007669"/>
    <property type="project" value="UniProtKB-KW"/>
</dbReference>
<evidence type="ECO:0000256" key="10">
    <source>
        <dbReference type="ARBA" id="ARBA00042933"/>
    </source>
</evidence>
<dbReference type="OrthoDB" id="5622654at2"/>
<evidence type="ECO:0000256" key="1">
    <source>
        <dbReference type="ARBA" id="ARBA00004496"/>
    </source>
</evidence>
<evidence type="ECO:0000256" key="6">
    <source>
        <dbReference type="ARBA" id="ARBA00023315"/>
    </source>
</evidence>
<keyword evidence="5" id="KW-0573">Peptidoglycan synthesis</keyword>
<evidence type="ECO:0000313" key="13">
    <source>
        <dbReference type="Proteomes" id="UP000183988"/>
    </source>
</evidence>
<reference evidence="12 13" key="1">
    <citation type="submission" date="2016-11" db="EMBL/GenBank/DDBJ databases">
        <authorList>
            <person name="Jaros S."/>
            <person name="Januszkiewicz K."/>
            <person name="Wedrychowicz H."/>
        </authorList>
    </citation>
    <scope>NUCLEOTIDE SEQUENCE [LARGE SCALE GENOMIC DNA]</scope>
    <source>
        <strain evidence="12 13">IBRC-M 10683</strain>
    </source>
</reference>
<protein>
    <recommendedName>
        <fullName evidence="9">Lipid II:glycine glycyltransferase</fullName>
        <ecNumber evidence="8">2.3.2.16</ecNumber>
    </recommendedName>
    <alternativeName>
        <fullName evidence="10">Factor essential for expression of methicillin resistance X</fullName>
    </alternativeName>
</protein>
<dbReference type="InterPro" id="IPR003447">
    <property type="entry name" value="FEMABX"/>
</dbReference>
<comment type="subcellular location">
    <subcellularLocation>
        <location evidence="1">Cytoplasm</location>
    </subcellularLocation>
</comment>
<gene>
    <name evidence="12" type="ORF">SAMN05216225_103923</name>
</gene>
<comment type="catalytic activity">
    <reaction evidence="11">
        <text>beta-D-GlcNAc-(1-&gt;4)-Mur2Ac(oyl-L-Ala-D-isoglutaminyl-L-Lys-D-Ala-D-Ala)-di-trans,octa-cis-undecaprenyl diphosphate + glycyl-tRNA(Gly) = beta-D-GlcNAc-(1-&gt;4)-Mur2Ac(oyl-L-Ala-D-isoglutaminyl-L-Lys-(N(6)-Gly)-D-Ala-D-Ala)-di-trans,octa-cis-undecaprenyl diphosphate + tRNA(Gly) + H(+)</text>
        <dbReference type="Rhea" id="RHEA:30435"/>
        <dbReference type="Rhea" id="RHEA-COMP:9664"/>
        <dbReference type="Rhea" id="RHEA-COMP:9683"/>
        <dbReference type="ChEBI" id="CHEBI:15378"/>
        <dbReference type="ChEBI" id="CHEBI:62233"/>
        <dbReference type="ChEBI" id="CHEBI:62234"/>
        <dbReference type="ChEBI" id="CHEBI:78442"/>
        <dbReference type="ChEBI" id="CHEBI:78522"/>
        <dbReference type="EC" id="2.3.2.16"/>
    </reaction>
</comment>
<dbReference type="RefSeq" id="WP_072891427.1">
    <property type="nucleotide sequence ID" value="NZ_FQVW01000039.1"/>
</dbReference>
<name>A0A1M5KKP5_9BACI</name>
<keyword evidence="7" id="KW-0961">Cell wall biogenesis/degradation</keyword>
<dbReference type="EMBL" id="FQVW01000039">
    <property type="protein sequence ID" value="SHG53331.1"/>
    <property type="molecule type" value="Genomic_DNA"/>
</dbReference>
<keyword evidence="13" id="KW-1185">Reference proteome</keyword>
<sequence length="273" mass="31812">MGIQWKKYIFTINEIFGTNDSVSGLGKADAHTFYQQQELVEPERKLAVHRQVVTLLIDVTKTEEALRKDMNRTTRYQINKASRDELTVEVIDKPTMDDVLAFEGFFNPFADEKGIERCRTDRVRGLMESGMLVITYVYDKEGRKLASHLYISNGQRAAMLYSCSGRFTNADVPPIVVGRANRYLHWQDILYFKHAGYQYYDFLGLSINEEDKEEQNINKFKKGFGGKEVTEYQSYIPQNGLGKMLVLILKFRWRNQLEVKKGKEVHRRKRKEG</sequence>
<evidence type="ECO:0000256" key="9">
    <source>
        <dbReference type="ARBA" id="ARBA00040679"/>
    </source>
</evidence>
<evidence type="ECO:0000256" key="3">
    <source>
        <dbReference type="ARBA" id="ARBA00022679"/>
    </source>
</evidence>
<comment type="similarity">
    <text evidence="2">Belongs to the FemABX family.</text>
</comment>
<dbReference type="EC" id="2.3.2.16" evidence="8"/>
<dbReference type="PANTHER" id="PTHR36174">
    <property type="entry name" value="LIPID II:GLYCINE GLYCYLTRANSFERASE"/>
    <property type="match status" value="1"/>
</dbReference>
<keyword evidence="6" id="KW-0012">Acyltransferase</keyword>